<gene>
    <name evidence="5" type="ORF">A2777_03260</name>
</gene>
<evidence type="ECO:0000313" key="6">
    <source>
        <dbReference type="Proteomes" id="UP000177354"/>
    </source>
</evidence>
<dbReference type="Proteomes" id="UP000177354">
    <property type="component" value="Unassembled WGS sequence"/>
</dbReference>
<organism evidence="5 6">
    <name type="scientific">Candidatus Gottesmanbacteria bacterium RIFCSPHIGHO2_01_FULL_40_15</name>
    <dbReference type="NCBI Taxonomy" id="1798376"/>
    <lineage>
        <taxon>Bacteria</taxon>
        <taxon>Candidatus Gottesmaniibacteriota</taxon>
    </lineage>
</organism>
<dbReference type="GO" id="GO:0006412">
    <property type="term" value="P:translation"/>
    <property type="evidence" value="ECO:0007669"/>
    <property type="project" value="InterPro"/>
</dbReference>
<dbReference type="SUPFAM" id="SSF50104">
    <property type="entry name" value="Translation proteins SH3-like domain"/>
    <property type="match status" value="1"/>
</dbReference>
<evidence type="ECO:0000256" key="2">
    <source>
        <dbReference type="ARBA" id="ARBA00022980"/>
    </source>
</evidence>
<dbReference type="PANTHER" id="PTHR15680">
    <property type="entry name" value="RIBOSOMAL PROTEIN L19"/>
    <property type="match status" value="1"/>
</dbReference>
<dbReference type="PRINTS" id="PR00061">
    <property type="entry name" value="RIBOSOMALL19"/>
</dbReference>
<accession>A0A1F5Z6T2</accession>
<protein>
    <recommendedName>
        <fullName evidence="4">50S ribosomal protein L19</fullName>
    </recommendedName>
</protein>
<dbReference type="NCBIfam" id="TIGR01024">
    <property type="entry name" value="rplS_bact"/>
    <property type="match status" value="1"/>
</dbReference>
<dbReference type="Pfam" id="PF01245">
    <property type="entry name" value="Ribosomal_L19"/>
    <property type="match status" value="1"/>
</dbReference>
<dbReference type="InterPro" id="IPR008991">
    <property type="entry name" value="Translation_prot_SH3-like_sf"/>
</dbReference>
<evidence type="ECO:0000256" key="3">
    <source>
        <dbReference type="ARBA" id="ARBA00023274"/>
    </source>
</evidence>
<evidence type="ECO:0000256" key="1">
    <source>
        <dbReference type="ARBA" id="ARBA00005781"/>
    </source>
</evidence>
<comment type="caution">
    <text evidence="5">The sequence shown here is derived from an EMBL/GenBank/DDBJ whole genome shotgun (WGS) entry which is preliminary data.</text>
</comment>
<keyword evidence="2 5" id="KW-0689">Ribosomal protein</keyword>
<evidence type="ECO:0000256" key="4">
    <source>
        <dbReference type="RuleBase" id="RU000559"/>
    </source>
</evidence>
<comment type="similarity">
    <text evidence="1 4">Belongs to the bacterial ribosomal protein bL19 family.</text>
</comment>
<dbReference type="AlphaFoldDB" id="A0A1F5Z6T2"/>
<comment type="function">
    <text evidence="4">This protein is located at the 30S-50S ribosomal subunit interface and may play a role in the structure and function of the aminoacyl-tRNA binding site.</text>
</comment>
<dbReference type="GO" id="GO:0003735">
    <property type="term" value="F:structural constituent of ribosome"/>
    <property type="evidence" value="ECO:0007669"/>
    <property type="project" value="InterPro"/>
</dbReference>
<sequence>MANIISFHNRKIHSGDTIQVHYRLIEKEIVAGRAKREKKEEIRERIQIFEGIVIKIRGENGNKSFTVRKISQGGIGVERIFPADSPWIKKISIKKKGKVRRAKLYYLRRMVGKKASRIKGEFVSIEAAPPEEEKVEKTAEKEEVKAEAVTVSDK</sequence>
<dbReference type="InterPro" id="IPR038657">
    <property type="entry name" value="Ribosomal_bL19_sf"/>
</dbReference>
<dbReference type="PROSITE" id="PS01015">
    <property type="entry name" value="RIBOSOMAL_L19"/>
    <property type="match status" value="1"/>
</dbReference>
<dbReference type="GO" id="GO:0022625">
    <property type="term" value="C:cytosolic large ribosomal subunit"/>
    <property type="evidence" value="ECO:0007669"/>
    <property type="project" value="TreeGrafter"/>
</dbReference>
<dbReference type="Gene3D" id="2.30.30.790">
    <property type="match status" value="1"/>
</dbReference>
<keyword evidence="3 4" id="KW-0687">Ribonucleoprotein</keyword>
<dbReference type="InterPro" id="IPR001857">
    <property type="entry name" value="Ribosomal_bL19"/>
</dbReference>
<dbReference type="InterPro" id="IPR018257">
    <property type="entry name" value="Ribosomal_bL19_CS"/>
</dbReference>
<evidence type="ECO:0000313" key="5">
    <source>
        <dbReference type="EMBL" id="OGG07852.1"/>
    </source>
</evidence>
<proteinExistence type="inferred from homology"/>
<dbReference type="PANTHER" id="PTHR15680:SF9">
    <property type="entry name" value="LARGE RIBOSOMAL SUBUNIT PROTEIN BL19M"/>
    <property type="match status" value="1"/>
</dbReference>
<reference evidence="5 6" key="1">
    <citation type="journal article" date="2016" name="Nat. Commun.">
        <title>Thousands of microbial genomes shed light on interconnected biogeochemical processes in an aquifer system.</title>
        <authorList>
            <person name="Anantharaman K."/>
            <person name="Brown C.T."/>
            <person name="Hug L.A."/>
            <person name="Sharon I."/>
            <person name="Castelle C.J."/>
            <person name="Probst A.J."/>
            <person name="Thomas B.C."/>
            <person name="Singh A."/>
            <person name="Wilkins M.J."/>
            <person name="Karaoz U."/>
            <person name="Brodie E.L."/>
            <person name="Williams K.H."/>
            <person name="Hubbard S.S."/>
            <person name="Banfield J.F."/>
        </authorList>
    </citation>
    <scope>NUCLEOTIDE SEQUENCE [LARGE SCALE GENOMIC DNA]</scope>
</reference>
<name>A0A1F5Z6T2_9BACT</name>
<dbReference type="EMBL" id="MFJF01000008">
    <property type="protein sequence ID" value="OGG07852.1"/>
    <property type="molecule type" value="Genomic_DNA"/>
</dbReference>